<accession>A0ABU5DQH0</accession>
<protein>
    <submittedName>
        <fullName evidence="1">Histidine phosphatase family protein</fullName>
        <ecNumber evidence="1">3.1.3.-</ecNumber>
    </submittedName>
</protein>
<dbReference type="GO" id="GO:0016787">
    <property type="term" value="F:hydrolase activity"/>
    <property type="evidence" value="ECO:0007669"/>
    <property type="project" value="UniProtKB-KW"/>
</dbReference>
<organism evidence="1 2">
    <name type="scientific">Roseateles agri</name>
    <dbReference type="NCBI Taxonomy" id="3098619"/>
    <lineage>
        <taxon>Bacteria</taxon>
        <taxon>Pseudomonadati</taxon>
        <taxon>Pseudomonadota</taxon>
        <taxon>Betaproteobacteria</taxon>
        <taxon>Burkholderiales</taxon>
        <taxon>Sphaerotilaceae</taxon>
        <taxon>Roseateles</taxon>
    </lineage>
</organism>
<dbReference type="EC" id="3.1.3.-" evidence="1"/>
<dbReference type="EMBL" id="JAXCLA010000011">
    <property type="protein sequence ID" value="MDY0748558.1"/>
    <property type="molecule type" value="Genomic_DNA"/>
</dbReference>
<dbReference type="InterPro" id="IPR050275">
    <property type="entry name" value="PGM_Phosphatase"/>
</dbReference>
<dbReference type="Pfam" id="PF00300">
    <property type="entry name" value="His_Phos_1"/>
    <property type="match status" value="1"/>
</dbReference>
<dbReference type="CDD" id="cd07067">
    <property type="entry name" value="HP_PGM_like"/>
    <property type="match status" value="1"/>
</dbReference>
<comment type="caution">
    <text evidence="1">The sequence shown here is derived from an EMBL/GenBank/DDBJ whole genome shotgun (WGS) entry which is preliminary data.</text>
</comment>
<dbReference type="InterPro" id="IPR013078">
    <property type="entry name" value="His_Pase_superF_clade-1"/>
</dbReference>
<proteinExistence type="predicted"/>
<dbReference type="PANTHER" id="PTHR48100:SF1">
    <property type="entry name" value="HISTIDINE PHOSPHATASE FAMILY PROTEIN-RELATED"/>
    <property type="match status" value="1"/>
</dbReference>
<gene>
    <name evidence="1" type="ORF">SNE35_28925</name>
</gene>
<sequence>MDSSTRILAIRHGETAWNRDSRIQGHLDIPLNETGRLQARRMGEALSGESIDMIYTSDLGRARETAQALADATGAPLTLEPLLRERAFGAFEGLSFDEIAARWPEQSERWRRRDLDFAPEGGESIPDFYARCVPVVERLAGAHPGQTIAVVAHGGVMDCLYRAGARLPLEAPRSWMLGNATINRLLYSAEGLTLVGWNDDFHLANLSLDELT</sequence>
<evidence type="ECO:0000313" key="2">
    <source>
        <dbReference type="Proteomes" id="UP001285263"/>
    </source>
</evidence>
<evidence type="ECO:0000313" key="1">
    <source>
        <dbReference type="EMBL" id="MDY0748558.1"/>
    </source>
</evidence>
<dbReference type="RefSeq" id="WP_320426727.1">
    <property type="nucleotide sequence ID" value="NZ_JAXCLA010000011.1"/>
</dbReference>
<dbReference type="InterPro" id="IPR029033">
    <property type="entry name" value="His_PPase_superfam"/>
</dbReference>
<dbReference type="PANTHER" id="PTHR48100">
    <property type="entry name" value="BROAD-SPECIFICITY PHOSPHATASE YOR283W-RELATED"/>
    <property type="match status" value="1"/>
</dbReference>
<dbReference type="Proteomes" id="UP001285263">
    <property type="component" value="Unassembled WGS sequence"/>
</dbReference>
<keyword evidence="1" id="KW-0378">Hydrolase</keyword>
<dbReference type="SMART" id="SM00855">
    <property type="entry name" value="PGAM"/>
    <property type="match status" value="1"/>
</dbReference>
<name>A0ABU5DQH0_9BURK</name>
<dbReference type="Gene3D" id="3.40.50.1240">
    <property type="entry name" value="Phosphoglycerate mutase-like"/>
    <property type="match status" value="1"/>
</dbReference>
<keyword evidence="2" id="KW-1185">Reference proteome</keyword>
<dbReference type="SUPFAM" id="SSF53254">
    <property type="entry name" value="Phosphoglycerate mutase-like"/>
    <property type="match status" value="1"/>
</dbReference>
<reference evidence="1 2" key="1">
    <citation type="submission" date="2023-11" db="EMBL/GenBank/DDBJ databases">
        <title>Paucibacter sp. nov., isolated from fresh soil in Korea.</title>
        <authorList>
            <person name="Le N.T.T."/>
        </authorList>
    </citation>
    <scope>NUCLEOTIDE SEQUENCE [LARGE SCALE GENOMIC DNA]</scope>
    <source>
        <strain evidence="1 2">R3-3</strain>
    </source>
</reference>